<proteinExistence type="inferred from homology"/>
<evidence type="ECO:0000256" key="1">
    <source>
        <dbReference type="ARBA" id="ARBA00004141"/>
    </source>
</evidence>
<dbReference type="eggNOG" id="COG0471">
    <property type="taxonomic scope" value="Bacteria"/>
</dbReference>
<dbReference type="RefSeq" id="WP_013496267.1">
    <property type="nucleotide sequence ID" value="NC_014831.1"/>
</dbReference>
<organism evidence="10 11">
    <name type="scientific">Thermaerobacter marianensis (strain ATCC 700841 / DSM 12885 / JCM 10246 / 7p75a)</name>
    <dbReference type="NCBI Taxonomy" id="644966"/>
    <lineage>
        <taxon>Bacteria</taxon>
        <taxon>Bacillati</taxon>
        <taxon>Bacillota</taxon>
        <taxon>Clostridia</taxon>
        <taxon>Eubacteriales</taxon>
        <taxon>Clostridiales Family XVII. Incertae Sedis</taxon>
        <taxon>Thermaerobacter</taxon>
    </lineage>
</organism>
<sequence length="480" mass="51336">MQVSVGRALQQQAEHITPKSSHAKLWVGGGAVAVYLILSHLPLPSGLTPEGLRAIAFMVAALILWMFEVVPLAVSSALLVLLMGPLKIVPNKDAMANFMTPTLLFILSAFIVATCFIKVGLGNRVSLLVSGMFGNRPDRVLLSFMLPTAAVSTVLTDIPTAVIFSSIAYPLLVKNGCEPGRSNFGKAMMLGIPMAAAIGGIGTPAGSGLNVLAISLLKSTAQVEINFIQWTVIGLPLAMVLTLVAWWILLRFYPPEMETIAGLEDIARTRQDQGAITKQEKMFLIIFGAALVLWFTQPWNKIDLAVVAICAATLFFLPGIDLLTWDDVKGRISWDVLMLLGAANSLAMALWNTKAATWIANSLLGGLAPAGVITALLVVVSFGIFSHLVLPVAGATLAVTIPVLSGLAVKMGINPALFAIPLGFTASCVFLVPLDPIPLTTYHYRYWTFPDMIKPGFVVSLVWIVLLVIEMYVAATFGLV</sequence>
<keyword evidence="11" id="KW-1185">Reference proteome</keyword>
<evidence type="ECO:0000256" key="3">
    <source>
        <dbReference type="ARBA" id="ARBA00007349"/>
    </source>
</evidence>
<dbReference type="GO" id="GO:1905039">
    <property type="term" value="P:carboxylic acid transmembrane transport"/>
    <property type="evidence" value="ECO:0007669"/>
    <property type="project" value="UniProtKB-ARBA"/>
</dbReference>
<reference evidence="10 11" key="1">
    <citation type="journal article" date="2010" name="Stand. Genomic Sci.">
        <title>Complete genome sequence of Thermaerobacter marianensis type strain (7p75a).</title>
        <authorList>
            <person name="Han C."/>
            <person name="Gu W."/>
            <person name="Zhang X."/>
            <person name="Lapidus A."/>
            <person name="Nolan M."/>
            <person name="Copeland A."/>
            <person name="Lucas S."/>
            <person name="Del Rio T.G."/>
            <person name="Tice H."/>
            <person name="Cheng J.F."/>
            <person name="Tapia R."/>
            <person name="Goodwin L."/>
            <person name="Pitluck S."/>
            <person name="Pagani I."/>
            <person name="Ivanova N."/>
            <person name="Mavromatis K."/>
            <person name="Mikhailova N."/>
            <person name="Pati A."/>
            <person name="Chen A."/>
            <person name="Palaniappan K."/>
            <person name="Land M."/>
            <person name="Hauser L."/>
            <person name="Chang Y.J."/>
            <person name="Jeffries C.D."/>
            <person name="Schneider S."/>
            <person name="Rohde M."/>
            <person name="Goker M."/>
            <person name="Pukall R."/>
            <person name="Woyke T."/>
            <person name="Bristow J."/>
            <person name="Eisen J.A."/>
            <person name="Markowitz V."/>
            <person name="Hugenholtz P."/>
            <person name="Kyrpides N.C."/>
            <person name="Klenk H.P."/>
            <person name="Detter J.C."/>
        </authorList>
    </citation>
    <scope>NUCLEOTIDE SEQUENCE [LARGE SCALE GENOMIC DNA]</scope>
    <source>
        <strain evidence="11">ATCC 700841 / DSM 12885 / JCM 10246 / 7p75a</strain>
    </source>
</reference>
<dbReference type="InterPro" id="IPR030676">
    <property type="entry name" value="CitT-rel"/>
</dbReference>
<feature type="transmembrane region" description="Helical" evidence="9">
    <location>
        <begin position="415"/>
        <end position="434"/>
    </location>
</feature>
<feature type="transmembrane region" description="Helical" evidence="9">
    <location>
        <begin position="25"/>
        <end position="43"/>
    </location>
</feature>
<comment type="subcellular location">
    <subcellularLocation>
        <location evidence="1">Membrane</location>
        <topology evidence="1">Multi-pass membrane protein</topology>
    </subcellularLocation>
</comment>
<dbReference type="OrthoDB" id="9156049at2"/>
<feature type="transmembrane region" description="Helical" evidence="9">
    <location>
        <begin position="103"/>
        <end position="121"/>
    </location>
</feature>
<feature type="transmembrane region" description="Helical" evidence="9">
    <location>
        <begin position="282"/>
        <end position="299"/>
    </location>
</feature>
<feature type="transmembrane region" description="Helical" evidence="9">
    <location>
        <begin position="141"/>
        <end position="172"/>
    </location>
</feature>
<protein>
    <recommendedName>
        <fullName evidence="4">Sodium-dependent dicarboxylate transporter SdcS</fullName>
    </recommendedName>
    <alternativeName>
        <fullName evidence="8">Na(+)/dicarboxylate symporter</fullName>
    </alternativeName>
</protein>
<feature type="transmembrane region" description="Helical" evidence="9">
    <location>
        <begin position="184"/>
        <end position="207"/>
    </location>
</feature>
<gene>
    <name evidence="10" type="ordered locus">Tmar_1868</name>
</gene>
<dbReference type="GO" id="GO:0008514">
    <property type="term" value="F:organic anion transmembrane transporter activity"/>
    <property type="evidence" value="ECO:0007669"/>
    <property type="project" value="UniProtKB-ARBA"/>
</dbReference>
<reference evidence="11" key="2">
    <citation type="journal article" date="2010" name="Stand. Genomic Sci.">
        <title>Complete genome sequence of Thermaerobacter marianensis type strain (7p75aT).</title>
        <authorList>
            <person name="Han C."/>
            <person name="Gu W."/>
            <person name="Zhang X."/>
            <person name="Lapidus A."/>
            <person name="Nolan M."/>
            <person name="Copeland A."/>
            <person name="Lucas S."/>
            <person name="Glavina Del Rio T."/>
            <person name="Tice H."/>
            <person name="Cheng J."/>
            <person name="Tapia R."/>
            <person name="Goodwin L."/>
            <person name="Pitluck S."/>
            <person name="Pagani I."/>
            <person name="Ivanova N."/>
            <person name="Mavromatis K."/>
            <person name="Mikhailova N."/>
            <person name="Pati A."/>
            <person name="Chen A."/>
            <person name="Palaniappan K."/>
            <person name="Land M."/>
            <person name="Hauser L."/>
            <person name="Chang Y."/>
            <person name="Jeffries C."/>
            <person name="Schneider S."/>
            <person name="Rohde M."/>
            <person name="Goker M."/>
            <person name="Pukall R."/>
            <person name="Woyke T."/>
            <person name="Bristow J."/>
            <person name="Eisen J."/>
            <person name="Markowitz V."/>
            <person name="Hugenholtz P."/>
            <person name="Kyrpides N."/>
            <person name="Klenk H."/>
            <person name="Detter J."/>
        </authorList>
    </citation>
    <scope>NUCLEOTIDE SEQUENCE [LARGE SCALE GENOMIC DNA]</scope>
    <source>
        <strain evidence="11">ATCC 700841 / DSM 12885 / JCM 10246 / 7p75a</strain>
    </source>
</reference>
<evidence type="ECO:0000256" key="5">
    <source>
        <dbReference type="ARBA" id="ARBA00022692"/>
    </source>
</evidence>
<evidence type="ECO:0000256" key="6">
    <source>
        <dbReference type="ARBA" id="ARBA00022989"/>
    </source>
</evidence>
<evidence type="ECO:0000256" key="4">
    <source>
        <dbReference type="ARBA" id="ARBA00020150"/>
    </source>
</evidence>
<dbReference type="EMBL" id="CP002344">
    <property type="protein sequence ID" value="ADU51966.1"/>
    <property type="molecule type" value="Genomic_DNA"/>
</dbReference>
<feature type="transmembrane region" description="Helical" evidence="9">
    <location>
        <begin position="305"/>
        <end position="325"/>
    </location>
</feature>
<name>E6SIF5_THEM7</name>
<accession>E6SIF5</accession>
<dbReference type="Proteomes" id="UP000008915">
    <property type="component" value="Chromosome"/>
</dbReference>
<dbReference type="STRING" id="644966.Tmar_1868"/>
<dbReference type="Pfam" id="PF00939">
    <property type="entry name" value="Na_sulph_symp"/>
    <property type="match status" value="1"/>
</dbReference>
<feature type="transmembrane region" description="Helical" evidence="9">
    <location>
        <begin position="55"/>
        <end position="82"/>
    </location>
</feature>
<keyword evidence="7 9" id="KW-0472">Membrane</keyword>
<feature type="transmembrane region" description="Helical" evidence="9">
    <location>
        <begin position="227"/>
        <end position="250"/>
    </location>
</feature>
<dbReference type="PANTHER" id="PTHR10283:SF82">
    <property type="entry name" value="SOLUTE CARRIER FAMILY 13 MEMBER 2"/>
    <property type="match status" value="1"/>
</dbReference>
<evidence type="ECO:0000256" key="7">
    <source>
        <dbReference type="ARBA" id="ARBA00023136"/>
    </source>
</evidence>
<dbReference type="InterPro" id="IPR001898">
    <property type="entry name" value="SLC13A/DASS"/>
</dbReference>
<dbReference type="PIRSF" id="PIRSF002457">
    <property type="entry name" value="DASS"/>
    <property type="match status" value="1"/>
</dbReference>
<evidence type="ECO:0000256" key="8">
    <source>
        <dbReference type="ARBA" id="ARBA00031174"/>
    </source>
</evidence>
<feature type="transmembrane region" description="Helical" evidence="9">
    <location>
        <begin position="358"/>
        <end position="381"/>
    </location>
</feature>
<dbReference type="PANTHER" id="PTHR10283">
    <property type="entry name" value="SOLUTE CARRIER FAMILY 13 MEMBER"/>
    <property type="match status" value="1"/>
</dbReference>
<keyword evidence="5 9" id="KW-0812">Transmembrane</keyword>
<keyword evidence="6 9" id="KW-1133">Transmembrane helix</keyword>
<evidence type="ECO:0000313" key="11">
    <source>
        <dbReference type="Proteomes" id="UP000008915"/>
    </source>
</evidence>
<evidence type="ECO:0000256" key="9">
    <source>
        <dbReference type="SAM" id="Phobius"/>
    </source>
</evidence>
<evidence type="ECO:0000313" key="10">
    <source>
        <dbReference type="EMBL" id="ADU51966.1"/>
    </source>
</evidence>
<dbReference type="AlphaFoldDB" id="E6SIF5"/>
<evidence type="ECO:0000256" key="2">
    <source>
        <dbReference type="ARBA" id="ARBA00006772"/>
    </source>
</evidence>
<dbReference type="HOGENOM" id="CLU_005170_0_1_9"/>
<dbReference type="NCBIfam" id="TIGR00785">
    <property type="entry name" value="dass"/>
    <property type="match status" value="1"/>
</dbReference>
<dbReference type="KEGG" id="tmr:Tmar_1868"/>
<comment type="similarity">
    <text evidence="3">Belongs to the SLC13A/DASS transporter (TC 2.A.47) family. DIT1 subfamily.</text>
</comment>
<comment type="similarity">
    <text evidence="2">Belongs to the SLC13A/DASS transporter (TC 2.A.47) family. NADC subfamily.</text>
</comment>
<feature type="transmembrane region" description="Helical" evidence="9">
    <location>
        <begin position="388"/>
        <end position="409"/>
    </location>
</feature>
<feature type="transmembrane region" description="Helical" evidence="9">
    <location>
        <begin position="455"/>
        <end position="475"/>
    </location>
</feature>
<dbReference type="GO" id="GO:0005886">
    <property type="term" value="C:plasma membrane"/>
    <property type="evidence" value="ECO:0007669"/>
    <property type="project" value="TreeGrafter"/>
</dbReference>
<feature type="transmembrane region" description="Helical" evidence="9">
    <location>
        <begin position="332"/>
        <end position="352"/>
    </location>
</feature>